<dbReference type="InterPro" id="IPR004481">
    <property type="entry name" value="K/Na/Ca-exchanger"/>
</dbReference>
<dbReference type="GO" id="GO:0008273">
    <property type="term" value="F:calcium, potassium:sodium antiporter activity"/>
    <property type="evidence" value="ECO:0007669"/>
    <property type="project" value="TreeGrafter"/>
</dbReference>
<dbReference type="RefSeq" id="WP_230676405.1">
    <property type="nucleotide sequence ID" value="NZ_KN150850.1"/>
</dbReference>
<dbReference type="GO" id="GO:0005886">
    <property type="term" value="C:plasma membrane"/>
    <property type="evidence" value="ECO:0007669"/>
    <property type="project" value="TreeGrafter"/>
</dbReference>
<evidence type="ECO:0000259" key="7">
    <source>
        <dbReference type="Pfam" id="PF01699"/>
    </source>
</evidence>
<organism evidence="8 9">
    <name type="scientific">Burkholderia gladioli</name>
    <name type="common">Pseudomonas marginata</name>
    <name type="synonym">Phytomonas marginata</name>
    <dbReference type="NCBI Taxonomy" id="28095"/>
    <lineage>
        <taxon>Bacteria</taxon>
        <taxon>Pseudomonadati</taxon>
        <taxon>Pseudomonadota</taxon>
        <taxon>Betaproteobacteria</taxon>
        <taxon>Burkholderiales</taxon>
        <taxon>Burkholderiaceae</taxon>
        <taxon>Burkholderia</taxon>
    </lineage>
</organism>
<dbReference type="GO" id="GO:0006874">
    <property type="term" value="P:intracellular calcium ion homeostasis"/>
    <property type="evidence" value="ECO:0007669"/>
    <property type="project" value="TreeGrafter"/>
</dbReference>
<feature type="transmembrane region" description="Helical" evidence="6">
    <location>
        <begin position="254"/>
        <end position="276"/>
    </location>
</feature>
<feature type="domain" description="Sodium/calcium exchanger membrane region" evidence="7">
    <location>
        <begin position="5"/>
        <end position="157"/>
    </location>
</feature>
<keyword evidence="3 6" id="KW-1133">Transmembrane helix</keyword>
<dbReference type="Proteomes" id="UP000029590">
    <property type="component" value="Unassembled WGS sequence"/>
</dbReference>
<evidence type="ECO:0000256" key="2">
    <source>
        <dbReference type="ARBA" id="ARBA00022692"/>
    </source>
</evidence>
<comment type="caution">
    <text evidence="8">The sequence shown here is derived from an EMBL/GenBank/DDBJ whole genome shotgun (WGS) entry which is preliminary data.</text>
</comment>
<dbReference type="AlphaFoldDB" id="A0AAW3F1U0"/>
<accession>A0AAW3F1U0</accession>
<protein>
    <submittedName>
        <fullName evidence="8">Sodium/calcium exchanger family protein</fullName>
    </submittedName>
</protein>
<evidence type="ECO:0000256" key="4">
    <source>
        <dbReference type="ARBA" id="ARBA00023136"/>
    </source>
</evidence>
<dbReference type="PANTHER" id="PTHR10846:SF8">
    <property type="entry name" value="INNER MEMBRANE PROTEIN YRBG"/>
    <property type="match status" value="1"/>
</dbReference>
<dbReference type="InterPro" id="IPR004837">
    <property type="entry name" value="NaCa_Exmemb"/>
</dbReference>
<evidence type="ECO:0000313" key="8">
    <source>
        <dbReference type="EMBL" id="KGC14849.1"/>
    </source>
</evidence>
<comment type="subcellular location">
    <subcellularLocation>
        <location evidence="1">Membrane</location>
        <topology evidence="1">Multi-pass membrane protein</topology>
    </subcellularLocation>
</comment>
<feature type="domain" description="Sodium/calcium exchanger membrane region" evidence="7">
    <location>
        <begin position="190"/>
        <end position="305"/>
    </location>
</feature>
<proteinExistence type="predicted"/>
<evidence type="ECO:0000256" key="3">
    <source>
        <dbReference type="ARBA" id="ARBA00022989"/>
    </source>
</evidence>
<feature type="transmembrane region" description="Helical" evidence="6">
    <location>
        <begin position="282"/>
        <end position="303"/>
    </location>
</feature>
<dbReference type="EMBL" id="JPGG01000016">
    <property type="protein sequence ID" value="KGC14849.1"/>
    <property type="molecule type" value="Genomic_DNA"/>
</dbReference>
<gene>
    <name evidence="8" type="ORF">DM48_1621</name>
</gene>
<feature type="compositionally biased region" description="Basic and acidic residues" evidence="5">
    <location>
        <begin position="346"/>
        <end position="355"/>
    </location>
</feature>
<reference evidence="8 9" key="1">
    <citation type="submission" date="2014-04" db="EMBL/GenBank/DDBJ databases">
        <authorList>
            <person name="Bishop-Lilly K.A."/>
            <person name="Broomall S.M."/>
            <person name="Chain P.S."/>
            <person name="Chertkov O."/>
            <person name="Coyne S.R."/>
            <person name="Daligault H.E."/>
            <person name="Davenport K.W."/>
            <person name="Erkkila T."/>
            <person name="Frey K.G."/>
            <person name="Gibbons H.S."/>
            <person name="Gu W."/>
            <person name="Jaissle J."/>
            <person name="Johnson S.L."/>
            <person name="Koroleva G.I."/>
            <person name="Ladner J.T."/>
            <person name="Lo C.-C."/>
            <person name="Minogue T.D."/>
            <person name="Munk C."/>
            <person name="Palacios G.F."/>
            <person name="Redden C.L."/>
            <person name="Rosenzweig C.N."/>
            <person name="Scholz M.B."/>
            <person name="Teshima H."/>
            <person name="Xu Y."/>
        </authorList>
    </citation>
    <scope>NUCLEOTIDE SEQUENCE [LARGE SCALE GENOMIC DNA]</scope>
    <source>
        <strain evidence="9">gladioli</strain>
    </source>
</reference>
<dbReference type="Gene3D" id="1.20.1420.30">
    <property type="entry name" value="NCX, central ion-binding region"/>
    <property type="match status" value="1"/>
</dbReference>
<name>A0AAW3F1U0_BURGA</name>
<feature type="region of interest" description="Disordered" evidence="5">
    <location>
        <begin position="334"/>
        <end position="384"/>
    </location>
</feature>
<evidence type="ECO:0000256" key="1">
    <source>
        <dbReference type="ARBA" id="ARBA00004141"/>
    </source>
</evidence>
<feature type="transmembrane region" description="Helical" evidence="6">
    <location>
        <begin position="120"/>
        <end position="138"/>
    </location>
</feature>
<dbReference type="GO" id="GO:0005262">
    <property type="term" value="F:calcium channel activity"/>
    <property type="evidence" value="ECO:0007669"/>
    <property type="project" value="TreeGrafter"/>
</dbReference>
<keyword evidence="2 6" id="KW-0812">Transmembrane</keyword>
<evidence type="ECO:0000256" key="6">
    <source>
        <dbReference type="SAM" id="Phobius"/>
    </source>
</evidence>
<feature type="transmembrane region" description="Helical" evidence="6">
    <location>
        <begin position="76"/>
        <end position="100"/>
    </location>
</feature>
<keyword evidence="4 6" id="KW-0472">Membrane</keyword>
<dbReference type="PANTHER" id="PTHR10846">
    <property type="entry name" value="SODIUM/POTASSIUM/CALCIUM EXCHANGER"/>
    <property type="match status" value="1"/>
</dbReference>
<sequence>MILTFVLLIAAAGIIYFSCETFVNGVEWLGQKLNLTQTATGTILAAFGTALPESVVTLVAVAFGTTPAHKEIGVGAAIGGPLALSTVAYAVVGFALLAVARKLGRAREVDANTAQLRRDQLWFLAIFVAKIGLGLVVFQYKPLLGIAFLAAYALYCWRELTADGDGSEHGDLEPLMLRPRSDNPAMGWVVLQTVGALVVIFAASHLFVGQIEAVGPWLGLSPQLTALLFSPIATELPEIMNAVIWVRQGKERLALANISGAMMIQATIPTAFGLFFTPWHLASPSILAAVMTAIAIVFLQFVFRARRVSSRLLTCVGGFYAVFAGLLRGDLSKPPGGKAAARRRGGRDAASRAGDDAVLPACGPPASPIRSSSATGHVVRSGRV</sequence>
<evidence type="ECO:0000313" key="9">
    <source>
        <dbReference type="Proteomes" id="UP000029590"/>
    </source>
</evidence>
<evidence type="ECO:0000256" key="5">
    <source>
        <dbReference type="SAM" id="MobiDB-lite"/>
    </source>
</evidence>
<dbReference type="InterPro" id="IPR044880">
    <property type="entry name" value="NCX_ion-bd_dom_sf"/>
</dbReference>
<feature type="transmembrane region" description="Helical" evidence="6">
    <location>
        <begin position="185"/>
        <end position="208"/>
    </location>
</feature>
<dbReference type="Pfam" id="PF01699">
    <property type="entry name" value="Na_Ca_ex"/>
    <property type="match status" value="2"/>
</dbReference>
<feature type="transmembrane region" description="Helical" evidence="6">
    <location>
        <begin position="43"/>
        <end position="64"/>
    </location>
</feature>